<dbReference type="CDD" id="cd00090">
    <property type="entry name" value="HTH_ARSR"/>
    <property type="match status" value="1"/>
</dbReference>
<dbReference type="GO" id="GO:0003700">
    <property type="term" value="F:DNA-binding transcription factor activity"/>
    <property type="evidence" value="ECO:0007669"/>
    <property type="project" value="InterPro"/>
</dbReference>
<keyword evidence="4" id="KW-1185">Reference proteome</keyword>
<evidence type="ECO:0000256" key="1">
    <source>
        <dbReference type="ARBA" id="ARBA00023125"/>
    </source>
</evidence>
<dbReference type="GO" id="GO:0003677">
    <property type="term" value="F:DNA binding"/>
    <property type="evidence" value="ECO:0007669"/>
    <property type="project" value="UniProtKB-KW"/>
</dbReference>
<dbReference type="Pfam" id="PF18546">
    <property type="entry name" value="MetOD1"/>
    <property type="match status" value="1"/>
</dbReference>
<dbReference type="RefSeq" id="WP_147665707.1">
    <property type="nucleotide sequence ID" value="NZ_VDUW01000001.1"/>
</dbReference>
<dbReference type="SUPFAM" id="SSF46785">
    <property type="entry name" value="Winged helix' DNA-binding domain"/>
    <property type="match status" value="1"/>
</dbReference>
<comment type="caution">
    <text evidence="3">The sequence shown here is derived from an EMBL/GenBank/DDBJ whole genome shotgun (WGS) entry which is preliminary data.</text>
</comment>
<feature type="domain" description="HTH arsR-type" evidence="2">
    <location>
        <begin position="6"/>
        <end position="88"/>
    </location>
</feature>
<dbReference type="InterPro" id="IPR011991">
    <property type="entry name" value="ArsR-like_HTH"/>
</dbReference>
<dbReference type="Gene3D" id="1.10.10.10">
    <property type="entry name" value="Winged helix-like DNA-binding domain superfamily/Winged helix DNA-binding domain"/>
    <property type="match status" value="1"/>
</dbReference>
<name>A0A5C8P2V8_9BACI</name>
<dbReference type="EMBL" id="VDUW01000001">
    <property type="protein sequence ID" value="TXL67970.1"/>
    <property type="molecule type" value="Genomic_DNA"/>
</dbReference>
<evidence type="ECO:0000313" key="3">
    <source>
        <dbReference type="EMBL" id="TXL67970.1"/>
    </source>
</evidence>
<gene>
    <name evidence="3" type="ORF">FHP05_02815</name>
</gene>
<organism evidence="3 4">
    <name type="scientific">Cerasibacillus terrae</name>
    <dbReference type="NCBI Taxonomy" id="2498845"/>
    <lineage>
        <taxon>Bacteria</taxon>
        <taxon>Bacillati</taxon>
        <taxon>Bacillota</taxon>
        <taxon>Bacilli</taxon>
        <taxon>Bacillales</taxon>
        <taxon>Bacillaceae</taxon>
        <taxon>Cerasibacillus</taxon>
    </lineage>
</organism>
<dbReference type="InterPro" id="IPR041359">
    <property type="entry name" value="MetOD1"/>
</dbReference>
<evidence type="ECO:0000313" key="4">
    <source>
        <dbReference type="Proteomes" id="UP000321574"/>
    </source>
</evidence>
<dbReference type="AlphaFoldDB" id="A0A5C8P2V8"/>
<reference evidence="3 4" key="1">
    <citation type="submission" date="2019-06" db="EMBL/GenBank/DDBJ databases">
        <title>Cerasibacillus sp. nov., isolated from maize field.</title>
        <authorList>
            <person name="Lin S.-Y."/>
            <person name="Tsai C.-F."/>
            <person name="Young C.-C."/>
        </authorList>
    </citation>
    <scope>NUCLEOTIDE SEQUENCE [LARGE SCALE GENOMIC DNA]</scope>
    <source>
        <strain evidence="3 4">CC-CFT480</strain>
    </source>
</reference>
<dbReference type="Proteomes" id="UP000321574">
    <property type="component" value="Unassembled WGS sequence"/>
</dbReference>
<dbReference type="Pfam" id="PF12840">
    <property type="entry name" value="HTH_20"/>
    <property type="match status" value="1"/>
</dbReference>
<proteinExistence type="predicted"/>
<accession>A0A5C8P2V8</accession>
<dbReference type="InterPro" id="IPR036388">
    <property type="entry name" value="WH-like_DNA-bd_sf"/>
</dbReference>
<protein>
    <submittedName>
        <fullName evidence="3">Helix-turn-helix domain-containing protein</fullName>
    </submittedName>
</protein>
<dbReference type="InterPro" id="IPR036390">
    <property type="entry name" value="WH_DNA-bd_sf"/>
</dbReference>
<dbReference type="SMART" id="SM00418">
    <property type="entry name" value="HTH_ARSR"/>
    <property type="match status" value="1"/>
</dbReference>
<dbReference type="Gene3D" id="3.30.1380.20">
    <property type="entry name" value="Trafficking protein particle complex subunit 3"/>
    <property type="match status" value="1"/>
</dbReference>
<sequence length="228" mass="26171">MEQKLKVTNALSDPTRFNIYQYIIKSTNAATVNEVAKEFDIHPNVARMHLSKLEDVELIISYTKKTGKGGRPSRLYELADDIIELNFPHRDYKLLSTIALDTLTRLGDPGRKALYDTGYEYGKQVIRQYKRQSTITMDEKLQILEEAGKMLGMYASFTYSKEDDSITYSINNCPFKEIASKDHAICDMHKYFLKGMFEALFTHIKLSETNNIFDGCENCTYIAKLSVI</sequence>
<dbReference type="OrthoDB" id="2729610at2"/>
<keyword evidence="1" id="KW-0238">DNA-binding</keyword>
<dbReference type="InterPro" id="IPR001845">
    <property type="entry name" value="HTH_ArsR_DNA-bd_dom"/>
</dbReference>
<evidence type="ECO:0000259" key="2">
    <source>
        <dbReference type="SMART" id="SM00418"/>
    </source>
</evidence>